<keyword evidence="5" id="KW-1185">Reference proteome</keyword>
<feature type="signal peptide" evidence="2">
    <location>
        <begin position="1"/>
        <end position="25"/>
    </location>
</feature>
<name>A0A2S0VTU0_9ALTE</name>
<dbReference type="AlphaFoldDB" id="A0A2S0VTU0"/>
<dbReference type="KEGG" id="cate:C2869_14795"/>
<feature type="region of interest" description="Disordered" evidence="1">
    <location>
        <begin position="180"/>
        <end position="211"/>
    </location>
</feature>
<evidence type="ECO:0000256" key="2">
    <source>
        <dbReference type="SAM" id="SignalP"/>
    </source>
</evidence>
<dbReference type="InterPro" id="IPR009465">
    <property type="entry name" value="Spondin_N"/>
</dbReference>
<evidence type="ECO:0000313" key="4">
    <source>
        <dbReference type="EMBL" id="AWB67627.1"/>
    </source>
</evidence>
<dbReference type="OrthoDB" id="264824at2"/>
<protein>
    <recommendedName>
        <fullName evidence="3">Spondin domain-containing protein</fullName>
    </recommendedName>
</protein>
<sequence length="236" mass="24613">MKLTKTTITLLSALGGFSFLSSTHAANIEFELHNLTHGITFTPVLVAAHDNQSSLFTLGQTASTALQKMAEGGSIDDLETQVKNASGKVVKNPAGGLLHAGEKTMGMLDTENNMYLSLTAMLLPTNDGFVGLDSWKIPTEAGTYTIMLNGYDAGTEVNDEIIVDGSGAVGTPGIPVAPNGNGGKNATGASNNEANDKVHIHPGNIGDTDTNGGISDVDSRIHRWLNPVAKLIVTVK</sequence>
<proteinExistence type="predicted"/>
<evidence type="ECO:0000259" key="3">
    <source>
        <dbReference type="Pfam" id="PF06468"/>
    </source>
</evidence>
<dbReference type="InterPro" id="IPR038678">
    <property type="entry name" value="Spondin_N_sf"/>
</dbReference>
<accession>A0A2S0VTU0</accession>
<evidence type="ECO:0000256" key="1">
    <source>
        <dbReference type="SAM" id="MobiDB-lite"/>
    </source>
</evidence>
<keyword evidence="2" id="KW-0732">Signal</keyword>
<gene>
    <name evidence="4" type="ORF">C2869_14795</name>
</gene>
<feature type="chain" id="PRO_5015503459" description="Spondin domain-containing protein" evidence="2">
    <location>
        <begin position="26"/>
        <end position="236"/>
    </location>
</feature>
<feature type="domain" description="Spondin" evidence="3">
    <location>
        <begin position="40"/>
        <end position="156"/>
    </location>
</feature>
<dbReference type="Proteomes" id="UP000244441">
    <property type="component" value="Chromosome"/>
</dbReference>
<dbReference type="Gene3D" id="2.60.40.2130">
    <property type="entry name" value="F-spondin domain"/>
    <property type="match status" value="1"/>
</dbReference>
<evidence type="ECO:0000313" key="5">
    <source>
        <dbReference type="Proteomes" id="UP000244441"/>
    </source>
</evidence>
<dbReference type="NCBIfam" id="NF038123">
    <property type="entry name" value="NF038123_dom"/>
    <property type="match status" value="1"/>
</dbReference>
<reference evidence="4 5" key="1">
    <citation type="submission" date="2018-01" db="EMBL/GenBank/DDBJ databases">
        <title>Genome sequence of a Cantenovulum-like bacteria.</title>
        <authorList>
            <person name="Tan W.R."/>
            <person name="Lau N.-S."/>
            <person name="Go F."/>
            <person name="Amirul A.-A.A."/>
        </authorList>
    </citation>
    <scope>NUCLEOTIDE SEQUENCE [LARGE SCALE GENOMIC DNA]</scope>
    <source>
        <strain evidence="4 5">CCB-QB4</strain>
    </source>
</reference>
<dbReference type="EMBL" id="CP026604">
    <property type="protein sequence ID" value="AWB67627.1"/>
    <property type="molecule type" value="Genomic_DNA"/>
</dbReference>
<organism evidence="4 5">
    <name type="scientific">Saccharobesus litoralis</name>
    <dbReference type="NCBI Taxonomy" id="2172099"/>
    <lineage>
        <taxon>Bacteria</taxon>
        <taxon>Pseudomonadati</taxon>
        <taxon>Pseudomonadota</taxon>
        <taxon>Gammaproteobacteria</taxon>
        <taxon>Alteromonadales</taxon>
        <taxon>Alteromonadaceae</taxon>
        <taxon>Saccharobesus</taxon>
    </lineage>
</organism>
<dbReference type="RefSeq" id="WP_108603674.1">
    <property type="nucleotide sequence ID" value="NZ_CP026604.1"/>
</dbReference>
<dbReference type="Pfam" id="PF06468">
    <property type="entry name" value="Spond_N"/>
    <property type="match status" value="1"/>
</dbReference>